<gene>
    <name evidence="2" type="ORF">CKAH01_05090</name>
</gene>
<evidence type="ECO:0000313" key="2">
    <source>
        <dbReference type="EMBL" id="KAK2761860.1"/>
    </source>
</evidence>
<protein>
    <submittedName>
        <fullName evidence="2">Uncharacterized protein</fullName>
    </submittedName>
</protein>
<reference evidence="2" key="1">
    <citation type="submission" date="2023-02" db="EMBL/GenBank/DDBJ databases">
        <title>Colletotrichum kahawae CIFC_Que2 genome sequencing and assembly.</title>
        <authorList>
            <person name="Baroncelli R."/>
        </authorList>
    </citation>
    <scope>NUCLEOTIDE SEQUENCE</scope>
    <source>
        <strain evidence="2">CIFC_Que2</strain>
    </source>
</reference>
<evidence type="ECO:0000313" key="3">
    <source>
        <dbReference type="Proteomes" id="UP001281614"/>
    </source>
</evidence>
<evidence type="ECO:0000256" key="1">
    <source>
        <dbReference type="SAM" id="MobiDB-lite"/>
    </source>
</evidence>
<sequence>MQDDGPKGGCLLVSSKGLSGGRRHTRCSIGRSGHFSVTYALKNGTTKSESACVRYRLRSCHQQMRSGRSGTETENRCDGGAIPAGPEEPLEHARLDKQRWRRGFVSLEPGSQSQGLGPTALGPMPRQIYCTSIRFHYGETEPAQSITVAPSQTRERISSCRRTIDDALSAVVPIHMYGVPVHSFVC</sequence>
<dbReference type="EMBL" id="VYYT01000157">
    <property type="protein sequence ID" value="KAK2761860.1"/>
    <property type="molecule type" value="Genomic_DNA"/>
</dbReference>
<proteinExistence type="predicted"/>
<dbReference type="Proteomes" id="UP001281614">
    <property type="component" value="Unassembled WGS sequence"/>
</dbReference>
<name>A0AAD9YFX8_COLKA</name>
<feature type="region of interest" description="Disordered" evidence="1">
    <location>
        <begin position="63"/>
        <end position="90"/>
    </location>
</feature>
<organism evidence="2 3">
    <name type="scientific">Colletotrichum kahawae</name>
    <name type="common">Coffee berry disease fungus</name>
    <dbReference type="NCBI Taxonomy" id="34407"/>
    <lineage>
        <taxon>Eukaryota</taxon>
        <taxon>Fungi</taxon>
        <taxon>Dikarya</taxon>
        <taxon>Ascomycota</taxon>
        <taxon>Pezizomycotina</taxon>
        <taxon>Sordariomycetes</taxon>
        <taxon>Hypocreomycetidae</taxon>
        <taxon>Glomerellales</taxon>
        <taxon>Glomerellaceae</taxon>
        <taxon>Colletotrichum</taxon>
        <taxon>Colletotrichum gloeosporioides species complex</taxon>
    </lineage>
</organism>
<accession>A0AAD9YFX8</accession>
<dbReference type="AlphaFoldDB" id="A0AAD9YFX8"/>
<keyword evidence="3" id="KW-1185">Reference proteome</keyword>
<comment type="caution">
    <text evidence="2">The sequence shown here is derived from an EMBL/GenBank/DDBJ whole genome shotgun (WGS) entry which is preliminary data.</text>
</comment>